<protein>
    <submittedName>
        <fullName evidence="1">Uncharacterized protein</fullName>
    </submittedName>
</protein>
<accession>A0A9P0PEH0</accession>
<evidence type="ECO:0000313" key="2">
    <source>
        <dbReference type="Proteomes" id="UP001152888"/>
    </source>
</evidence>
<reference evidence="1" key="1">
    <citation type="submission" date="2022-03" db="EMBL/GenBank/DDBJ databases">
        <authorList>
            <person name="Sayadi A."/>
        </authorList>
    </citation>
    <scope>NUCLEOTIDE SEQUENCE</scope>
</reference>
<keyword evidence="2" id="KW-1185">Reference proteome</keyword>
<gene>
    <name evidence="1" type="ORF">ACAOBT_LOCUS15252</name>
</gene>
<organism evidence="1 2">
    <name type="scientific">Acanthoscelides obtectus</name>
    <name type="common">Bean weevil</name>
    <name type="synonym">Bruchus obtectus</name>
    <dbReference type="NCBI Taxonomy" id="200917"/>
    <lineage>
        <taxon>Eukaryota</taxon>
        <taxon>Metazoa</taxon>
        <taxon>Ecdysozoa</taxon>
        <taxon>Arthropoda</taxon>
        <taxon>Hexapoda</taxon>
        <taxon>Insecta</taxon>
        <taxon>Pterygota</taxon>
        <taxon>Neoptera</taxon>
        <taxon>Endopterygota</taxon>
        <taxon>Coleoptera</taxon>
        <taxon>Polyphaga</taxon>
        <taxon>Cucujiformia</taxon>
        <taxon>Chrysomeloidea</taxon>
        <taxon>Chrysomelidae</taxon>
        <taxon>Bruchinae</taxon>
        <taxon>Bruchini</taxon>
        <taxon>Acanthoscelides</taxon>
    </lineage>
</organism>
<dbReference type="EMBL" id="CAKOFQ010006928">
    <property type="protein sequence ID" value="CAH1982877.1"/>
    <property type="molecule type" value="Genomic_DNA"/>
</dbReference>
<name>A0A9P0PEH0_ACAOB</name>
<comment type="caution">
    <text evidence="1">The sequence shown here is derived from an EMBL/GenBank/DDBJ whole genome shotgun (WGS) entry which is preliminary data.</text>
</comment>
<evidence type="ECO:0000313" key="1">
    <source>
        <dbReference type="EMBL" id="CAH1982877.1"/>
    </source>
</evidence>
<dbReference type="Proteomes" id="UP001152888">
    <property type="component" value="Unassembled WGS sequence"/>
</dbReference>
<proteinExistence type="predicted"/>
<sequence>MNLMVFNLPECRSQDAETRIQSDSTHVHDILEGNSPGYERAILPNVSLFLAPLDV</sequence>
<dbReference type="AlphaFoldDB" id="A0A9P0PEH0"/>